<proteinExistence type="predicted"/>
<feature type="domain" description="Response regulatory" evidence="2">
    <location>
        <begin position="6"/>
        <end position="130"/>
    </location>
</feature>
<dbReference type="Pfam" id="PF00072">
    <property type="entry name" value="Response_reg"/>
    <property type="match status" value="1"/>
</dbReference>
<protein>
    <recommendedName>
        <fullName evidence="2">Response regulatory domain-containing protein</fullName>
    </recommendedName>
</protein>
<dbReference type="OrthoDB" id="9793549at2"/>
<keyword evidence="4" id="KW-1185">Reference proteome</keyword>
<dbReference type="PANTHER" id="PTHR44520">
    <property type="entry name" value="RESPONSE REGULATOR RCP1-RELATED"/>
    <property type="match status" value="1"/>
</dbReference>
<dbReference type="AlphaFoldDB" id="A0A0J8GY41"/>
<dbReference type="PANTHER" id="PTHR44520:SF1">
    <property type="entry name" value="TWO-COMPONENT SYSTEM REGULATORY PROTEIN"/>
    <property type="match status" value="1"/>
</dbReference>
<dbReference type="GO" id="GO:0000160">
    <property type="term" value="P:phosphorelay signal transduction system"/>
    <property type="evidence" value="ECO:0007669"/>
    <property type="project" value="InterPro"/>
</dbReference>
<dbReference type="InterPro" id="IPR011006">
    <property type="entry name" value="CheY-like_superfamily"/>
</dbReference>
<comment type="caution">
    <text evidence="3">The sequence shown here is derived from an EMBL/GenBank/DDBJ whole genome shotgun (WGS) entry which is preliminary data.</text>
</comment>
<keyword evidence="1" id="KW-0597">Phosphoprotein</keyword>
<evidence type="ECO:0000256" key="1">
    <source>
        <dbReference type="PROSITE-ProRule" id="PRU00169"/>
    </source>
</evidence>
<accession>A0A0J8GY41</accession>
<name>A0A0J8GY41_9ALTE</name>
<dbReference type="SMART" id="SM00448">
    <property type="entry name" value="REC"/>
    <property type="match status" value="1"/>
</dbReference>
<dbReference type="EMBL" id="LAZL01000010">
    <property type="protein sequence ID" value="KMT65648.1"/>
    <property type="molecule type" value="Genomic_DNA"/>
</dbReference>
<organism evidence="3 4">
    <name type="scientific">Catenovulum maritimum</name>
    <dbReference type="NCBI Taxonomy" id="1513271"/>
    <lineage>
        <taxon>Bacteria</taxon>
        <taxon>Pseudomonadati</taxon>
        <taxon>Pseudomonadota</taxon>
        <taxon>Gammaproteobacteria</taxon>
        <taxon>Alteromonadales</taxon>
        <taxon>Alteromonadaceae</taxon>
        <taxon>Catenovulum</taxon>
    </lineage>
</organism>
<dbReference type="SUPFAM" id="SSF52172">
    <property type="entry name" value="CheY-like"/>
    <property type="match status" value="1"/>
</dbReference>
<feature type="modified residue" description="4-aspartylphosphate" evidence="1">
    <location>
        <position position="63"/>
    </location>
</feature>
<evidence type="ECO:0000259" key="2">
    <source>
        <dbReference type="PROSITE" id="PS50110"/>
    </source>
</evidence>
<dbReference type="RefSeq" id="WP_048691474.1">
    <property type="nucleotide sequence ID" value="NZ_KQ130487.1"/>
</dbReference>
<sequence>MQNQKIIFLIEDNEMDYIAVKRSLKLHQLDEEYQLVRFESAETCIQYFAEQELKFQKALFLVDINLPGISGKQLLTKLKPQLPSSLAKFIMFSSSNNDKDISQSYQAGADAYVVKQPNYNRFSEQLKITIKFWLEAVQYA</sequence>
<evidence type="ECO:0000313" key="3">
    <source>
        <dbReference type="EMBL" id="KMT65648.1"/>
    </source>
</evidence>
<gene>
    <name evidence="3" type="ORF">XM47_08100</name>
</gene>
<evidence type="ECO:0000313" key="4">
    <source>
        <dbReference type="Proteomes" id="UP000037600"/>
    </source>
</evidence>
<dbReference type="InterPro" id="IPR001789">
    <property type="entry name" value="Sig_transdc_resp-reg_receiver"/>
</dbReference>
<dbReference type="InterPro" id="IPR052893">
    <property type="entry name" value="TCS_response_regulator"/>
</dbReference>
<dbReference type="STRING" id="1513271.XM47_08100"/>
<dbReference type="Proteomes" id="UP000037600">
    <property type="component" value="Unassembled WGS sequence"/>
</dbReference>
<reference evidence="3 4" key="1">
    <citation type="submission" date="2015-04" db="EMBL/GenBank/DDBJ databases">
        <title>Draft Genome Sequence of the Novel Agar-Digesting Marine Bacterium Q1.</title>
        <authorList>
            <person name="Li Y."/>
            <person name="Li D."/>
            <person name="Chen G."/>
            <person name="Du Z."/>
        </authorList>
    </citation>
    <scope>NUCLEOTIDE SEQUENCE [LARGE SCALE GENOMIC DNA]</scope>
    <source>
        <strain evidence="3 4">Q1</strain>
    </source>
</reference>
<dbReference type="PROSITE" id="PS50110">
    <property type="entry name" value="RESPONSE_REGULATORY"/>
    <property type="match status" value="1"/>
</dbReference>
<dbReference type="Gene3D" id="3.40.50.2300">
    <property type="match status" value="1"/>
</dbReference>